<sequence length="218" mass="23417">MTTIKDNIAASTDPSAANDTTEGYAPGSEWYNTLTGQMWRAISVASGAAQWMRLAPAPAWPTGYYRPPAHIYAVNDGQVAANKLTMMPLLIHRRVTIDRIALWLVTGQTGAEMRLGLYRSDAFTEMPGTLFAEAGTVDLSGSASLKTITVSWSLVPGQYWLAALNKASGTLPTVVALAAPFSVMCSAMMATRSQAPMPGAISKPRRVTAACLPTHRRW</sequence>
<protein>
    <submittedName>
        <fullName evidence="2">Uncharacterized protein</fullName>
    </submittedName>
</protein>
<organism evidence="2 3">
    <name type="scientific">Pararhizobium capsulatum DSM 1112</name>
    <dbReference type="NCBI Taxonomy" id="1121113"/>
    <lineage>
        <taxon>Bacteria</taxon>
        <taxon>Pseudomonadati</taxon>
        <taxon>Pseudomonadota</taxon>
        <taxon>Alphaproteobacteria</taxon>
        <taxon>Hyphomicrobiales</taxon>
        <taxon>Rhizobiaceae</taxon>
        <taxon>Rhizobium/Agrobacterium group</taxon>
        <taxon>Pararhizobium</taxon>
    </lineage>
</organism>
<reference evidence="2 3" key="1">
    <citation type="submission" date="2023-07" db="EMBL/GenBank/DDBJ databases">
        <title>Genomic Encyclopedia of Type Strains, Phase IV (KMG-IV): sequencing the most valuable type-strain genomes for metagenomic binning, comparative biology and taxonomic classification.</title>
        <authorList>
            <person name="Goeker M."/>
        </authorList>
    </citation>
    <scope>NUCLEOTIDE SEQUENCE [LARGE SCALE GENOMIC DNA]</scope>
    <source>
        <strain evidence="2 3">DSM 1112</strain>
    </source>
</reference>
<evidence type="ECO:0000256" key="1">
    <source>
        <dbReference type="SAM" id="MobiDB-lite"/>
    </source>
</evidence>
<dbReference type="EMBL" id="JAUSVF010000001">
    <property type="protein sequence ID" value="MDQ0319680.1"/>
    <property type="molecule type" value="Genomic_DNA"/>
</dbReference>
<evidence type="ECO:0000313" key="3">
    <source>
        <dbReference type="Proteomes" id="UP001230207"/>
    </source>
</evidence>
<gene>
    <name evidence="2" type="ORF">QO002_001818</name>
</gene>
<keyword evidence="3" id="KW-1185">Reference proteome</keyword>
<comment type="caution">
    <text evidence="2">The sequence shown here is derived from an EMBL/GenBank/DDBJ whole genome shotgun (WGS) entry which is preliminary data.</text>
</comment>
<feature type="compositionally biased region" description="Polar residues" evidence="1">
    <location>
        <begin position="1"/>
        <end position="21"/>
    </location>
</feature>
<dbReference type="RefSeq" id="WP_307228769.1">
    <property type="nucleotide sequence ID" value="NZ_JAUSVF010000001.1"/>
</dbReference>
<evidence type="ECO:0000313" key="2">
    <source>
        <dbReference type="EMBL" id="MDQ0319680.1"/>
    </source>
</evidence>
<proteinExistence type="predicted"/>
<feature type="region of interest" description="Disordered" evidence="1">
    <location>
        <begin position="1"/>
        <end position="22"/>
    </location>
</feature>
<name>A0ABU0BN46_9HYPH</name>
<dbReference type="Proteomes" id="UP001230207">
    <property type="component" value="Unassembled WGS sequence"/>
</dbReference>
<accession>A0ABU0BN46</accession>